<organism evidence="1 2">
    <name type="scientific">Sphingobacterium corticibacter</name>
    <dbReference type="NCBI Taxonomy" id="2171749"/>
    <lineage>
        <taxon>Bacteria</taxon>
        <taxon>Pseudomonadati</taxon>
        <taxon>Bacteroidota</taxon>
        <taxon>Sphingobacteriia</taxon>
        <taxon>Sphingobacteriales</taxon>
        <taxon>Sphingobacteriaceae</taxon>
        <taxon>Sphingobacterium</taxon>
    </lineage>
</organism>
<name>A0A2T8HGH6_9SPHI</name>
<evidence type="ECO:0008006" key="3">
    <source>
        <dbReference type="Google" id="ProtNLM"/>
    </source>
</evidence>
<dbReference type="EMBL" id="QDKG01000005">
    <property type="protein sequence ID" value="PVH24551.1"/>
    <property type="molecule type" value="Genomic_DNA"/>
</dbReference>
<dbReference type="OrthoDB" id="631125at2"/>
<dbReference type="AlphaFoldDB" id="A0A2T8HGH6"/>
<keyword evidence="2" id="KW-1185">Reference proteome</keyword>
<comment type="caution">
    <text evidence="1">The sequence shown here is derived from an EMBL/GenBank/DDBJ whole genome shotgun (WGS) entry which is preliminary data.</text>
</comment>
<sequence>MRHTKISTVICAIVYTLLNIGCTKTEYETEMKPYTDVLSVYLSDQYLGKDQLRGVISKDSITVYWNPELQTPTQITPIIEIAEGATISPASGTPISFDGKTVYTVTAENGQTKEYVFHVKKTQEVPVFTAVVGTLDYLNILEGSSWSVTPLTQERSGVYLNLLGEYFLAGGNVSDIKVYAQRVHDGFEFDLPLDTATVTNTNLRVELPKFSNQQDTGMHKIWIKVGDLVSDSKNFFMRSPNFASGGTVTSVLKQHNQEVYPGQTLTFDYNYTDRYDGALTRYYKPEHLHIVLLGLRAVERIDTTVNPRTGVETYRTIYKNKTFQIQDFTATDSKVDFVLPAEAEEFVGGHIMSVQFLYNFINQHGIWTHLSGDMAVQYGQTTVMYSQRGTTSYTTIGSAKNRN</sequence>
<dbReference type="Proteomes" id="UP000245627">
    <property type="component" value="Unassembled WGS sequence"/>
</dbReference>
<protein>
    <recommendedName>
        <fullName evidence="3">DUF5018 domain-containing protein</fullName>
    </recommendedName>
</protein>
<dbReference type="RefSeq" id="WP_116776499.1">
    <property type="nucleotide sequence ID" value="NZ_QDKG01000005.1"/>
</dbReference>
<accession>A0A2T8HGH6</accession>
<proteinExistence type="predicted"/>
<evidence type="ECO:0000313" key="2">
    <source>
        <dbReference type="Proteomes" id="UP000245627"/>
    </source>
</evidence>
<evidence type="ECO:0000313" key="1">
    <source>
        <dbReference type="EMBL" id="PVH24551.1"/>
    </source>
</evidence>
<dbReference type="Gene3D" id="2.60.40.2340">
    <property type="match status" value="1"/>
</dbReference>
<gene>
    <name evidence="1" type="ORF">DC487_13535</name>
</gene>
<reference evidence="1 2" key="1">
    <citation type="submission" date="2018-04" db="EMBL/GenBank/DDBJ databases">
        <title>Sphingobacterium cortibacter sp. nov.</title>
        <authorList>
            <person name="Li Y."/>
        </authorList>
    </citation>
    <scope>NUCLEOTIDE SEQUENCE [LARGE SCALE GENOMIC DNA]</scope>
    <source>
        <strain evidence="1 2">2c-3</strain>
    </source>
</reference>